<keyword evidence="3" id="KW-1185">Reference proteome</keyword>
<dbReference type="AlphaFoldDB" id="A0A939G8Z4"/>
<dbReference type="Pfam" id="PF20308">
    <property type="entry name" value="TPR-S"/>
    <property type="match status" value="1"/>
</dbReference>
<gene>
    <name evidence="2" type="ORF">J2I48_16100</name>
</gene>
<feature type="domain" description="CHAT" evidence="1">
    <location>
        <begin position="102"/>
        <end position="392"/>
    </location>
</feature>
<reference evidence="2 3" key="1">
    <citation type="submission" date="2021-03" db="EMBL/GenBank/DDBJ databases">
        <title>Fibrella sp. HMF5036 genome sequencing and assembly.</title>
        <authorList>
            <person name="Kang H."/>
            <person name="Kim H."/>
            <person name="Bae S."/>
            <person name="Joh K."/>
        </authorList>
    </citation>
    <scope>NUCLEOTIDE SEQUENCE [LARGE SCALE GENOMIC DNA]</scope>
    <source>
        <strain evidence="2 3">HMF5036</strain>
    </source>
</reference>
<dbReference type="Pfam" id="PF12770">
    <property type="entry name" value="CHAT"/>
    <property type="match status" value="1"/>
</dbReference>
<accession>A0A939G8Z4</accession>
<dbReference type="EMBL" id="JAFMYU010000013">
    <property type="protein sequence ID" value="MBO0932535.1"/>
    <property type="molecule type" value="Genomic_DNA"/>
</dbReference>
<organism evidence="2 3">
    <name type="scientific">Fibrella aquatilis</name>
    <dbReference type="NCBI Taxonomy" id="2817059"/>
    <lineage>
        <taxon>Bacteria</taxon>
        <taxon>Pseudomonadati</taxon>
        <taxon>Bacteroidota</taxon>
        <taxon>Cytophagia</taxon>
        <taxon>Cytophagales</taxon>
        <taxon>Spirosomataceae</taxon>
        <taxon>Fibrella</taxon>
    </lineage>
</organism>
<comment type="caution">
    <text evidence="2">The sequence shown here is derived from an EMBL/GenBank/DDBJ whole genome shotgun (WGS) entry which is preliminary data.</text>
</comment>
<evidence type="ECO:0000259" key="1">
    <source>
        <dbReference type="Pfam" id="PF12770"/>
    </source>
</evidence>
<evidence type="ECO:0000313" key="3">
    <source>
        <dbReference type="Proteomes" id="UP000664795"/>
    </source>
</evidence>
<dbReference type="InterPro" id="IPR046880">
    <property type="entry name" value="TPR-S"/>
</dbReference>
<proteinExistence type="predicted"/>
<protein>
    <submittedName>
        <fullName evidence="2">CHAT domain-containing protein</fullName>
    </submittedName>
</protein>
<evidence type="ECO:0000313" key="2">
    <source>
        <dbReference type="EMBL" id="MBO0932535.1"/>
    </source>
</evidence>
<dbReference type="InterPro" id="IPR024983">
    <property type="entry name" value="CHAT_dom"/>
</dbReference>
<dbReference type="Proteomes" id="UP000664795">
    <property type="component" value="Unassembled WGS sequence"/>
</dbReference>
<sequence>MVSQPQPKSSLGNRSVALELLRTGTPYNQTLSPGITYLAVCGTHPPAEFRVNLEQFKFVRYLRLLRYQAGLGSSMQLAKEALQDILTGVFEVIPALQMEAGVSEGWLHLRLVMTPRELAMLPFELALTPTGFQGARDKPFLLNQQRLTTLTREVRQVAPRTYTWPAKPRILFAWAAPKKAVPSDEHVAVLRDAIAPWVRPKQGSLELEADESPLLTILPEARPDQLRAAVVKAVQEGNPYTHVHILAHGMLLDDPDTGQRFGLAMHLPRPTLAKDGTTTQTDRVDAARLTDALVVVHNDRTYRPAVITLMACDGGNEGTNMAPGGSLAYALHMSGVPYVLASQFPLSVEGSVQLIRDLYPRLLHGEDPRIALYYARNAISQGDFLDWASLVAYARFPDDLEEQLDKAQLQLVLEMMKTATAWTDYLLAHPPAQQDTYTMVQARLDAAIGKLEDLLSQRVGPVRNPARLAEHLGLLGSAYKRQAEFFFQFSTIQVADADWSAQSKIALARARDCYQRGHNLLLTNHWTGIQHLSLVAIGQETLEAEHDRWCVVLFAAEQDLQNSTDEARTWALGTLVELYLLQPFTKPTTDWVTSKQTALDKACRYVDELAQSGQPFAIESTARQLNRYVKWWANTYPSALTAQLSEMATQLLKRLTPA</sequence>
<name>A0A939G8Z4_9BACT</name>
<dbReference type="RefSeq" id="WP_207336500.1">
    <property type="nucleotide sequence ID" value="NZ_JAFMYU010000013.1"/>
</dbReference>